<accession>A0A2H0BXZ8</accession>
<protein>
    <submittedName>
        <fullName evidence="1">Uncharacterized protein</fullName>
    </submittedName>
</protein>
<dbReference type="AlphaFoldDB" id="A0A2H0BXZ8"/>
<dbReference type="Proteomes" id="UP000231021">
    <property type="component" value="Unassembled WGS sequence"/>
</dbReference>
<reference evidence="1 2" key="1">
    <citation type="submission" date="2017-09" db="EMBL/GenBank/DDBJ databases">
        <title>Depth-based differentiation of microbial function through sediment-hosted aquifers and enrichment of novel symbionts in the deep terrestrial subsurface.</title>
        <authorList>
            <person name="Probst A.J."/>
            <person name="Ladd B."/>
            <person name="Jarett J.K."/>
            <person name="Geller-Mcgrath D.E."/>
            <person name="Sieber C.M."/>
            <person name="Emerson J.B."/>
            <person name="Anantharaman K."/>
            <person name="Thomas B.C."/>
            <person name="Malmstrom R."/>
            <person name="Stieglmeier M."/>
            <person name="Klingl A."/>
            <person name="Woyke T."/>
            <person name="Ryan C.M."/>
            <person name="Banfield J.F."/>
        </authorList>
    </citation>
    <scope>NUCLEOTIDE SEQUENCE [LARGE SCALE GENOMIC DNA]</scope>
    <source>
        <strain evidence="1">CG22_combo_CG10-13_8_21_14_all_35_9</strain>
    </source>
</reference>
<sequence>MNNRIAGGFSKITIIDHSKETKLQRAFNSMSLWWRGCQNIMRLKRLLRRTVEGNNFSNPDLRSGRR</sequence>
<evidence type="ECO:0000313" key="1">
    <source>
        <dbReference type="EMBL" id="PIP62547.1"/>
    </source>
</evidence>
<organism evidence="1 2">
    <name type="scientific">Candidatus Roizmanbacteria bacterium CG22_combo_CG10-13_8_21_14_all_35_9</name>
    <dbReference type="NCBI Taxonomy" id="1974861"/>
    <lineage>
        <taxon>Bacteria</taxon>
        <taxon>Candidatus Roizmaniibacteriota</taxon>
    </lineage>
</organism>
<dbReference type="EMBL" id="PCTB01000067">
    <property type="protein sequence ID" value="PIP62547.1"/>
    <property type="molecule type" value="Genomic_DNA"/>
</dbReference>
<proteinExistence type="predicted"/>
<name>A0A2H0BXZ8_9BACT</name>
<evidence type="ECO:0000313" key="2">
    <source>
        <dbReference type="Proteomes" id="UP000231021"/>
    </source>
</evidence>
<gene>
    <name evidence="1" type="ORF">COW98_03500</name>
</gene>
<comment type="caution">
    <text evidence="1">The sequence shown here is derived from an EMBL/GenBank/DDBJ whole genome shotgun (WGS) entry which is preliminary data.</text>
</comment>